<dbReference type="EMBL" id="JBHRZS010000007">
    <property type="protein sequence ID" value="MFC3880461.1"/>
    <property type="molecule type" value="Genomic_DNA"/>
</dbReference>
<dbReference type="Proteomes" id="UP001595805">
    <property type="component" value="Unassembled WGS sequence"/>
</dbReference>
<dbReference type="InterPro" id="IPR019734">
    <property type="entry name" value="TPR_rpt"/>
</dbReference>
<organism evidence="3 4">
    <name type="scientific">Algoriphagus namhaensis</name>
    <dbReference type="NCBI Taxonomy" id="915353"/>
    <lineage>
        <taxon>Bacteria</taxon>
        <taxon>Pseudomonadati</taxon>
        <taxon>Bacteroidota</taxon>
        <taxon>Cytophagia</taxon>
        <taxon>Cytophagales</taxon>
        <taxon>Cyclobacteriaceae</taxon>
        <taxon>Algoriphagus</taxon>
    </lineage>
</organism>
<keyword evidence="2" id="KW-0732">Signal</keyword>
<dbReference type="SUPFAM" id="SSF48452">
    <property type="entry name" value="TPR-like"/>
    <property type="match status" value="1"/>
</dbReference>
<evidence type="ECO:0000256" key="1">
    <source>
        <dbReference type="PROSITE-ProRule" id="PRU00339"/>
    </source>
</evidence>
<feature type="chain" id="PRO_5046398641" evidence="2">
    <location>
        <begin position="20"/>
        <end position="271"/>
    </location>
</feature>
<comment type="caution">
    <text evidence="3">The sequence shown here is derived from an EMBL/GenBank/DDBJ whole genome shotgun (WGS) entry which is preliminary data.</text>
</comment>
<evidence type="ECO:0000313" key="3">
    <source>
        <dbReference type="EMBL" id="MFC3880461.1"/>
    </source>
</evidence>
<sequence>MKTLLVLGFCLLFANQLYGQINCEVYKNSGDLKKYEACKIAEERAGHYQFSFEYQDALDRALAVDSTFSWAYRYKSTAYLKSGDFITWKKLMDQAVSLDPAAHLDYRGWCRFQFFRDYKGAIEDIERLKSLVNYDIGSSQNGYYHLEIARALCYKGLGQSEKAIEIIEEKLQDTDYSPGPYIYLHLGVLYLEKGDLDAAIETLQKQEKINDLAENNYYLALAYAKKGDQKASSESLKKAKEKYTTGMKMFDPYVVQMDKIYLRDLDALVAN</sequence>
<protein>
    <submittedName>
        <fullName evidence="3">Tetratricopeptide repeat protein</fullName>
    </submittedName>
</protein>
<proteinExistence type="predicted"/>
<reference evidence="4" key="1">
    <citation type="journal article" date="2019" name="Int. J. Syst. Evol. Microbiol.">
        <title>The Global Catalogue of Microorganisms (GCM) 10K type strain sequencing project: providing services to taxonomists for standard genome sequencing and annotation.</title>
        <authorList>
            <consortium name="The Broad Institute Genomics Platform"/>
            <consortium name="The Broad Institute Genome Sequencing Center for Infectious Disease"/>
            <person name="Wu L."/>
            <person name="Ma J."/>
        </authorList>
    </citation>
    <scope>NUCLEOTIDE SEQUENCE [LARGE SCALE GENOMIC DNA]</scope>
    <source>
        <strain evidence="4">CCUG 60523</strain>
    </source>
</reference>
<evidence type="ECO:0000313" key="4">
    <source>
        <dbReference type="Proteomes" id="UP001595805"/>
    </source>
</evidence>
<feature type="repeat" description="TPR" evidence="1">
    <location>
        <begin position="180"/>
        <end position="213"/>
    </location>
</feature>
<keyword evidence="4" id="KW-1185">Reference proteome</keyword>
<gene>
    <name evidence="3" type="ORF">ACFOSV_09755</name>
</gene>
<accession>A0ABV8AU50</accession>
<dbReference type="PROSITE" id="PS50005">
    <property type="entry name" value="TPR"/>
    <property type="match status" value="1"/>
</dbReference>
<dbReference type="Gene3D" id="1.25.40.10">
    <property type="entry name" value="Tetratricopeptide repeat domain"/>
    <property type="match status" value="2"/>
</dbReference>
<keyword evidence="1" id="KW-0802">TPR repeat</keyword>
<dbReference type="RefSeq" id="WP_377905819.1">
    <property type="nucleotide sequence ID" value="NZ_JBHRZS010000007.1"/>
</dbReference>
<name>A0ABV8AU50_9BACT</name>
<dbReference type="Pfam" id="PF13181">
    <property type="entry name" value="TPR_8"/>
    <property type="match status" value="1"/>
</dbReference>
<feature type="signal peptide" evidence="2">
    <location>
        <begin position="1"/>
        <end position="19"/>
    </location>
</feature>
<evidence type="ECO:0000256" key="2">
    <source>
        <dbReference type="SAM" id="SignalP"/>
    </source>
</evidence>
<dbReference type="InterPro" id="IPR011990">
    <property type="entry name" value="TPR-like_helical_dom_sf"/>
</dbReference>